<dbReference type="CDD" id="cd08558">
    <property type="entry name" value="PI-PLCc_eukaryota"/>
    <property type="match status" value="1"/>
</dbReference>
<evidence type="ECO:0000259" key="12">
    <source>
        <dbReference type="PROSITE" id="PS50222"/>
    </source>
</evidence>
<evidence type="ECO:0000256" key="5">
    <source>
        <dbReference type="ARBA" id="ARBA00022963"/>
    </source>
</evidence>
<keyword evidence="6 9" id="KW-0443">Lipid metabolism</keyword>
<dbReference type="SUPFAM" id="SSF49562">
    <property type="entry name" value="C2 domain (Calcium/lipid-binding domain, CaLB)"/>
    <property type="match status" value="1"/>
</dbReference>
<keyword evidence="13" id="KW-1185">Reference proteome</keyword>
<sequence>MMENNIDNSKQQDDRQRILQKGIDIKRVKRGKETRGLGRIYMNNDNKFVYTPSSKFLFCFKGPKKVDLKDIVEIRHGTISASKSQEISKTKKNGNISKALVDSACFSVIIMHPKFMCKAIEFMALNESEKNKFCEALQHYVAEKTDQHLKFDEKVWLINNFQKADINKNGLLSIDECLKLFKNLNLQCSEKYVKELFKQINSGSTRAEGKSWINKDEFLKLFDKLTERPDIRHILKMANNDSEEYLNVKQLTAFLKEEQGFCDVDEKKAEIIIDSFEIESSQASPETEKRLYQPGFRRLLQSRWGNIMKPEHDTVFQDMSKPMSHYFINSSHNTYLTGLQVTGEASIEGYINALKRGARLLELDIFDGDKGEPIITHKRTLIKSINLRDTLHGIEKYAFQTSPYPVVLTIENHVSLIQQRVMAKIFKQVLGDKLYIPPKNSASVGLPSPESLKFKFLLRGKRDDKQHMISLNTNQDDPNLPKVEGNIDDEVYERETALHSVDPEFGNIISLPSVKLSNNIIKDKTTHPKDGSPSLSETKVENYYDSGFQLPQYTATRVVKAYPKGIRQDSSNMDPMLAWLSGIQSVALNFQTNCESMDLNRGLFQVNGNCGYVLKPHFLLEGKDPRCQEVSQFVKTYMNIVIISGQYLPKVEPGNDIVDPYVSIEIYGIQQDKCKQKTKTIKNNGFNPYWNQSFTFPLYCPEMALVRFVVKDFDTTSTNDFVGEYTIPVTSIRPGYSHIRLNTGYGHTLDEAASIFVRIVFDNSQS</sequence>
<evidence type="ECO:0000256" key="1">
    <source>
        <dbReference type="ARBA" id="ARBA00001913"/>
    </source>
</evidence>
<dbReference type="SMART" id="SM00149">
    <property type="entry name" value="PLCYc"/>
    <property type="match status" value="1"/>
</dbReference>
<dbReference type="Gene3D" id="2.60.40.150">
    <property type="entry name" value="C2 domain"/>
    <property type="match status" value="1"/>
</dbReference>
<dbReference type="WBParaSite" id="SSTP_0000535500.1">
    <property type="protein sequence ID" value="SSTP_0000535500.1"/>
    <property type="gene ID" value="SSTP_0000535500"/>
</dbReference>
<evidence type="ECO:0000256" key="6">
    <source>
        <dbReference type="ARBA" id="ARBA00023098"/>
    </source>
</evidence>
<dbReference type="InterPro" id="IPR000008">
    <property type="entry name" value="C2_dom"/>
</dbReference>
<keyword evidence="7" id="KW-0807">Transducer</keyword>
<dbReference type="InterPro" id="IPR002048">
    <property type="entry name" value="EF_hand_dom"/>
</dbReference>
<dbReference type="FunFam" id="1.10.238.10:FF:000005">
    <property type="entry name" value="Phosphoinositide phospholipase C"/>
    <property type="match status" value="1"/>
</dbReference>
<dbReference type="EC" id="3.1.4.11" evidence="3 9"/>
<evidence type="ECO:0000256" key="4">
    <source>
        <dbReference type="ARBA" id="ARBA00022490"/>
    </source>
</evidence>
<dbReference type="WBParaSite" id="TCONS_00014542.p1">
    <property type="protein sequence ID" value="TCONS_00014542.p1"/>
    <property type="gene ID" value="XLOC_009744"/>
</dbReference>
<evidence type="ECO:0000259" key="10">
    <source>
        <dbReference type="PROSITE" id="PS50004"/>
    </source>
</evidence>
<dbReference type="InterPro" id="IPR011992">
    <property type="entry name" value="EF-hand-dom_pair"/>
</dbReference>
<keyword evidence="5 9" id="KW-0442">Lipid degradation</keyword>
<dbReference type="InterPro" id="IPR001711">
    <property type="entry name" value="PLipase_C_Pinositol-sp_Y"/>
</dbReference>
<dbReference type="SUPFAM" id="SSF47473">
    <property type="entry name" value="EF-hand"/>
    <property type="match status" value="1"/>
</dbReference>
<evidence type="ECO:0000256" key="8">
    <source>
        <dbReference type="ARBA" id="ARBA00023674"/>
    </source>
</evidence>
<dbReference type="GO" id="GO:0004435">
    <property type="term" value="F:phosphatidylinositol-4,5-bisphosphate phospholipase C activity"/>
    <property type="evidence" value="ECO:0007669"/>
    <property type="project" value="UniProtKB-EC"/>
</dbReference>
<proteinExistence type="predicted"/>
<dbReference type="InterPro" id="IPR000909">
    <property type="entry name" value="PLipase_C_PInositol-sp_X_dom"/>
</dbReference>
<feature type="domain" description="C2" evidence="10">
    <location>
        <begin position="619"/>
        <end position="743"/>
    </location>
</feature>
<dbReference type="Pfam" id="PF00168">
    <property type="entry name" value="C2"/>
    <property type="match status" value="1"/>
</dbReference>
<evidence type="ECO:0000313" key="13">
    <source>
        <dbReference type="Proteomes" id="UP000035681"/>
    </source>
</evidence>
<dbReference type="InterPro" id="IPR001192">
    <property type="entry name" value="PI-PLC_fam"/>
</dbReference>
<comment type="cofactor">
    <cofactor evidence="1">
        <name>Ca(2+)</name>
        <dbReference type="ChEBI" id="CHEBI:29108"/>
    </cofactor>
</comment>
<name>A0A0K0E779_STRER</name>
<dbReference type="PANTHER" id="PTHR10336:SF209">
    <property type="entry name" value="PHOSPHOINOSITIDE PHOSPHOLIPASE C"/>
    <property type="match status" value="1"/>
</dbReference>
<feature type="domain" description="PI-PLC Y-box" evidence="11">
    <location>
        <begin position="534"/>
        <end position="619"/>
    </location>
</feature>
<dbReference type="PROSITE" id="PS50008">
    <property type="entry name" value="PIPLC_Y_DOMAIN"/>
    <property type="match status" value="1"/>
</dbReference>
<comment type="catalytic activity">
    <reaction evidence="8">
        <text>a 1,2-diacyl-sn-glycero-3-phospho-(1D-myo-inositol-4,5-bisphosphate) + H2O = 1D-myo-inositol 1,4,5-trisphosphate + a 1,2-diacyl-sn-glycerol + H(+)</text>
        <dbReference type="Rhea" id="RHEA:33179"/>
        <dbReference type="ChEBI" id="CHEBI:15377"/>
        <dbReference type="ChEBI" id="CHEBI:15378"/>
        <dbReference type="ChEBI" id="CHEBI:17815"/>
        <dbReference type="ChEBI" id="CHEBI:58456"/>
        <dbReference type="ChEBI" id="CHEBI:203600"/>
        <dbReference type="EC" id="3.1.4.11"/>
    </reaction>
    <physiologicalReaction direction="left-to-right" evidence="8">
        <dbReference type="Rhea" id="RHEA:33180"/>
    </physiologicalReaction>
</comment>
<keyword evidence="4" id="KW-0963">Cytoplasm</keyword>
<dbReference type="AlphaFoldDB" id="A0A0K0E779"/>
<dbReference type="SUPFAM" id="SSF51695">
    <property type="entry name" value="PLC-like phosphodiesterases"/>
    <property type="match status" value="1"/>
</dbReference>
<dbReference type="PRINTS" id="PR00390">
    <property type="entry name" value="PHPHLIPASEC"/>
</dbReference>
<protein>
    <recommendedName>
        <fullName evidence="3 9">Phosphoinositide phospholipase C</fullName>
        <ecNumber evidence="3 9">3.1.4.11</ecNumber>
    </recommendedName>
</protein>
<dbReference type="Proteomes" id="UP000035681">
    <property type="component" value="Unplaced"/>
</dbReference>
<dbReference type="InterPro" id="IPR035892">
    <property type="entry name" value="C2_domain_sf"/>
</dbReference>
<evidence type="ECO:0000313" key="14">
    <source>
        <dbReference type="WBParaSite" id="SSTP_0000535500.1"/>
    </source>
</evidence>
<dbReference type="GO" id="GO:0005737">
    <property type="term" value="C:cytoplasm"/>
    <property type="evidence" value="ECO:0007669"/>
    <property type="project" value="UniProtKB-SubCell"/>
</dbReference>
<dbReference type="GO" id="GO:0016042">
    <property type="term" value="P:lipid catabolic process"/>
    <property type="evidence" value="ECO:0007669"/>
    <property type="project" value="UniProtKB-KW"/>
</dbReference>
<reference evidence="14" key="1">
    <citation type="submission" date="2015-08" db="UniProtKB">
        <authorList>
            <consortium name="WormBaseParasite"/>
        </authorList>
    </citation>
    <scope>IDENTIFICATION</scope>
</reference>
<dbReference type="CDD" id="cd00275">
    <property type="entry name" value="C2_PLC_like"/>
    <property type="match status" value="1"/>
</dbReference>
<dbReference type="Pfam" id="PF00388">
    <property type="entry name" value="PI-PLC-X"/>
    <property type="match status" value="1"/>
</dbReference>
<comment type="subcellular location">
    <subcellularLocation>
        <location evidence="2">Cytoplasm</location>
    </subcellularLocation>
</comment>
<evidence type="ECO:0000256" key="9">
    <source>
        <dbReference type="RuleBase" id="RU361133"/>
    </source>
</evidence>
<evidence type="ECO:0000259" key="11">
    <source>
        <dbReference type="PROSITE" id="PS50008"/>
    </source>
</evidence>
<evidence type="ECO:0000256" key="2">
    <source>
        <dbReference type="ARBA" id="ARBA00004496"/>
    </source>
</evidence>
<dbReference type="STRING" id="6248.A0A0K0E779"/>
<dbReference type="SMART" id="SM00148">
    <property type="entry name" value="PLCXc"/>
    <property type="match status" value="1"/>
</dbReference>
<dbReference type="Gene3D" id="2.30.29.30">
    <property type="entry name" value="Pleckstrin-homology domain (PH domain)/Phosphotyrosine-binding domain (PTB)"/>
    <property type="match status" value="1"/>
</dbReference>
<dbReference type="Gene3D" id="3.20.20.190">
    <property type="entry name" value="Phosphatidylinositol (PI) phosphodiesterase"/>
    <property type="match status" value="1"/>
</dbReference>
<dbReference type="PROSITE" id="PS50007">
    <property type="entry name" value="PIPLC_X_DOMAIN"/>
    <property type="match status" value="1"/>
</dbReference>
<feature type="domain" description="EF-hand" evidence="12">
    <location>
        <begin position="152"/>
        <end position="187"/>
    </location>
</feature>
<dbReference type="PANTHER" id="PTHR10336">
    <property type="entry name" value="PHOSPHOINOSITIDE-SPECIFIC PHOSPHOLIPASE C FAMILY PROTEIN"/>
    <property type="match status" value="1"/>
</dbReference>
<evidence type="ECO:0000256" key="7">
    <source>
        <dbReference type="ARBA" id="ARBA00023224"/>
    </source>
</evidence>
<dbReference type="InterPro" id="IPR017946">
    <property type="entry name" value="PLC-like_Pdiesterase_TIM-brl"/>
</dbReference>
<dbReference type="GO" id="GO:0005886">
    <property type="term" value="C:plasma membrane"/>
    <property type="evidence" value="ECO:0007669"/>
    <property type="project" value="TreeGrafter"/>
</dbReference>
<dbReference type="InterPro" id="IPR011993">
    <property type="entry name" value="PH-like_dom_sf"/>
</dbReference>
<dbReference type="PROSITE" id="PS50222">
    <property type="entry name" value="EF_HAND_2"/>
    <property type="match status" value="1"/>
</dbReference>
<dbReference type="InterPro" id="IPR015359">
    <property type="entry name" value="PLC_EF-hand-like"/>
</dbReference>
<dbReference type="Gene3D" id="1.10.238.10">
    <property type="entry name" value="EF-hand"/>
    <property type="match status" value="2"/>
</dbReference>
<dbReference type="PROSITE" id="PS50004">
    <property type="entry name" value="C2"/>
    <property type="match status" value="1"/>
</dbReference>
<dbReference type="GO" id="GO:0035556">
    <property type="term" value="P:intracellular signal transduction"/>
    <property type="evidence" value="ECO:0007669"/>
    <property type="project" value="InterPro"/>
</dbReference>
<dbReference type="Pfam" id="PF00387">
    <property type="entry name" value="PI-PLC-Y"/>
    <property type="match status" value="1"/>
</dbReference>
<dbReference type="Pfam" id="PF09279">
    <property type="entry name" value="EF-hand_like"/>
    <property type="match status" value="1"/>
</dbReference>
<organism evidence="14">
    <name type="scientific">Strongyloides stercoralis</name>
    <name type="common">Threadworm</name>
    <dbReference type="NCBI Taxonomy" id="6248"/>
    <lineage>
        <taxon>Eukaryota</taxon>
        <taxon>Metazoa</taxon>
        <taxon>Ecdysozoa</taxon>
        <taxon>Nematoda</taxon>
        <taxon>Chromadorea</taxon>
        <taxon>Rhabditida</taxon>
        <taxon>Tylenchina</taxon>
        <taxon>Panagrolaimomorpha</taxon>
        <taxon>Strongyloidoidea</taxon>
        <taxon>Strongyloididae</taxon>
        <taxon>Strongyloides</taxon>
    </lineage>
</organism>
<dbReference type="GO" id="GO:0005509">
    <property type="term" value="F:calcium ion binding"/>
    <property type="evidence" value="ECO:0007669"/>
    <property type="project" value="InterPro"/>
</dbReference>
<keyword evidence="9" id="KW-0378">Hydrolase</keyword>
<accession>A0A0K0E779</accession>
<evidence type="ECO:0000256" key="3">
    <source>
        <dbReference type="ARBA" id="ARBA00012368"/>
    </source>
</evidence>
<dbReference type="SMART" id="SM00239">
    <property type="entry name" value="C2"/>
    <property type="match status" value="1"/>
</dbReference>